<reference evidence="2" key="1">
    <citation type="journal article" date="2017" name="Genome Announc.">
        <title>High-Quality Whole-Genome Sequences of the Oligo-Mouse-Microbiota Bacterial Community.</title>
        <authorList>
            <person name="Garzetti D."/>
            <person name="Brugiroux S."/>
            <person name="Bunk B."/>
            <person name="Pukall R."/>
            <person name="McCoy K.D."/>
            <person name="Macpherson A.J."/>
            <person name="Stecher B."/>
        </authorList>
    </citation>
    <scope>NUCLEOTIDE SEQUENCE</scope>
    <source>
        <strain evidence="2">KB18</strain>
    </source>
</reference>
<sequence>MSAFLKKEWMELCRTGRLMILLLVFTLFGIMNPALAKLTPWLMETLSESLADTGLVTTSVNVDAMTSWAQFYKNIPVGLIIFILISSGSFTAEYQKGTLIPVVTKGLSRRKIVLAKAWMIFAAWTALYWICFGITYGYNAYFWDNGIAYHLFLAAALTWLFGMWAIALLVFFSAVSRSSTQVLLGVGGASMGVYLLSMFPKLSAFLPVKLMDGMSLLQGQNNPGDYFISIAAVGLMICLSMVLAVVFFDRKRL</sequence>
<reference evidence="4" key="2">
    <citation type="submission" date="2017-05" db="EMBL/GenBank/DDBJ databases">
        <title>Improved OligoMM genomes.</title>
        <authorList>
            <person name="Garzetti D."/>
        </authorList>
    </citation>
    <scope>NUCLEOTIDE SEQUENCE [LARGE SCALE GENOMIC DNA]</scope>
    <source>
        <strain evidence="4">KB18</strain>
    </source>
</reference>
<dbReference type="PANTHER" id="PTHR37305:SF1">
    <property type="entry name" value="MEMBRANE PROTEIN"/>
    <property type="match status" value="1"/>
</dbReference>
<proteinExistence type="predicted"/>
<dbReference type="AlphaFoldDB" id="A0A1Z2XRG0"/>
<keyword evidence="4" id="KW-1185">Reference proteome</keyword>
<feature type="transmembrane region" description="Helical" evidence="1">
    <location>
        <begin position="147"/>
        <end position="175"/>
    </location>
</feature>
<feature type="transmembrane region" description="Helical" evidence="1">
    <location>
        <begin position="75"/>
        <end position="92"/>
    </location>
</feature>
<dbReference type="Proteomes" id="UP000196710">
    <property type="component" value="Chromosome"/>
</dbReference>
<accession>A0A1Z2XRG0</accession>
<dbReference type="EMBL" id="CP021422">
    <property type="protein sequence ID" value="ASB40981.1"/>
    <property type="molecule type" value="Genomic_DNA"/>
</dbReference>
<evidence type="ECO:0000313" key="4">
    <source>
        <dbReference type="Proteomes" id="UP000196710"/>
    </source>
</evidence>
<name>A0A1Z2XRG0_9FIRM</name>
<keyword evidence="1" id="KW-0472">Membrane</keyword>
<gene>
    <name evidence="2" type="ORF">ADH66_10160</name>
    <name evidence="3" type="ORF">I5Q82_00480</name>
</gene>
<dbReference type="EMBL" id="CP065321">
    <property type="protein sequence ID" value="QQR30263.1"/>
    <property type="molecule type" value="Genomic_DNA"/>
</dbReference>
<protein>
    <submittedName>
        <fullName evidence="2 3">ABC transporter permease</fullName>
    </submittedName>
</protein>
<keyword evidence="1" id="KW-0812">Transmembrane</keyword>
<dbReference type="PANTHER" id="PTHR37305">
    <property type="entry name" value="INTEGRAL MEMBRANE PROTEIN-RELATED"/>
    <property type="match status" value="1"/>
</dbReference>
<dbReference type="GO" id="GO:0140359">
    <property type="term" value="F:ABC-type transporter activity"/>
    <property type="evidence" value="ECO:0007669"/>
    <property type="project" value="InterPro"/>
</dbReference>
<reference evidence="3 5" key="3">
    <citation type="submission" date="2020-11" db="EMBL/GenBank/DDBJ databases">
        <title>Closed and high quality bacterial genomes of the OMM12 community.</title>
        <authorList>
            <person name="Marbouty M."/>
            <person name="Lamy-Besnier Q."/>
            <person name="Debarbieux L."/>
            <person name="Koszul R."/>
        </authorList>
    </citation>
    <scope>NUCLEOTIDE SEQUENCE [LARGE SCALE GENOMIC DNA]</scope>
    <source>
        <strain evidence="3 5">KB18</strain>
    </source>
</reference>
<dbReference type="RefSeq" id="WP_066541192.1">
    <property type="nucleotide sequence ID" value="NZ_CP021422.1"/>
</dbReference>
<feature type="transmembrane region" description="Helical" evidence="1">
    <location>
        <begin position="226"/>
        <end position="248"/>
    </location>
</feature>
<dbReference type="KEGG" id="amur:ADH66_10160"/>
<evidence type="ECO:0000313" key="3">
    <source>
        <dbReference type="EMBL" id="QQR30263.1"/>
    </source>
</evidence>
<evidence type="ECO:0000313" key="5">
    <source>
        <dbReference type="Proteomes" id="UP000596035"/>
    </source>
</evidence>
<feature type="transmembrane region" description="Helical" evidence="1">
    <location>
        <begin position="113"/>
        <end position="135"/>
    </location>
</feature>
<organism evidence="3 5">
    <name type="scientific">Acutalibacter muris</name>
    <dbReference type="NCBI Taxonomy" id="1796620"/>
    <lineage>
        <taxon>Bacteria</taxon>
        <taxon>Bacillati</taxon>
        <taxon>Bacillota</taxon>
        <taxon>Clostridia</taxon>
        <taxon>Eubacteriales</taxon>
        <taxon>Acutalibacteraceae</taxon>
        <taxon>Acutalibacter</taxon>
    </lineage>
</organism>
<dbReference type="Proteomes" id="UP000596035">
    <property type="component" value="Chromosome"/>
</dbReference>
<evidence type="ECO:0000313" key="2">
    <source>
        <dbReference type="EMBL" id="ASB40981.1"/>
    </source>
</evidence>
<dbReference type="Pfam" id="PF12679">
    <property type="entry name" value="ABC2_membrane_2"/>
    <property type="match status" value="1"/>
</dbReference>
<keyword evidence="1" id="KW-1133">Transmembrane helix</keyword>
<feature type="transmembrane region" description="Helical" evidence="1">
    <location>
        <begin position="182"/>
        <end position="206"/>
    </location>
</feature>
<dbReference type="GO" id="GO:0005886">
    <property type="term" value="C:plasma membrane"/>
    <property type="evidence" value="ECO:0007669"/>
    <property type="project" value="UniProtKB-SubCell"/>
</dbReference>
<evidence type="ECO:0000256" key="1">
    <source>
        <dbReference type="SAM" id="Phobius"/>
    </source>
</evidence>